<keyword evidence="11" id="KW-0574">Periplasm</keyword>
<dbReference type="GO" id="GO:0043546">
    <property type="term" value="F:molybdopterin cofactor binding"/>
    <property type="evidence" value="ECO:0007669"/>
    <property type="project" value="InterPro"/>
</dbReference>
<evidence type="ECO:0000256" key="16">
    <source>
        <dbReference type="ARBA" id="ARBA00023136"/>
    </source>
</evidence>
<keyword evidence="7" id="KW-0004">4Fe-4S</keyword>
<dbReference type="Gene3D" id="3.30.70.20">
    <property type="match status" value="2"/>
</dbReference>
<keyword evidence="8 17" id="KW-0812">Transmembrane</keyword>
<evidence type="ECO:0000256" key="4">
    <source>
        <dbReference type="ARBA" id="ARBA00010312"/>
    </source>
</evidence>
<dbReference type="InterPro" id="IPR009010">
    <property type="entry name" value="Asp_de-COase-like_dom_sf"/>
</dbReference>
<dbReference type="NCBIfam" id="TIGR01582">
    <property type="entry name" value="FDH-beta"/>
    <property type="match status" value="1"/>
</dbReference>
<keyword evidence="13" id="KW-0560">Oxidoreductase</keyword>
<dbReference type="InterPro" id="IPR015246">
    <property type="entry name" value="Formate_DH_TM"/>
</dbReference>
<dbReference type="GO" id="GO:0009055">
    <property type="term" value="F:electron transfer activity"/>
    <property type="evidence" value="ECO:0007669"/>
    <property type="project" value="InterPro"/>
</dbReference>
<dbReference type="InterPro" id="IPR016174">
    <property type="entry name" value="Di-haem_cyt_TM"/>
</dbReference>
<dbReference type="GO" id="GO:0009061">
    <property type="term" value="P:anaerobic respiration"/>
    <property type="evidence" value="ECO:0007669"/>
    <property type="project" value="TreeGrafter"/>
</dbReference>
<dbReference type="Gene3D" id="3.40.50.740">
    <property type="match status" value="1"/>
</dbReference>
<dbReference type="CDD" id="cd02792">
    <property type="entry name" value="MopB_CT_Formate-Dh-Na-like"/>
    <property type="match status" value="1"/>
</dbReference>
<keyword evidence="6" id="KW-1003">Cell membrane</keyword>
<protein>
    <submittedName>
        <fullName evidence="19">Molybdopterin dinucleotide binding domain</fullName>
    </submittedName>
</protein>
<keyword evidence="16 17" id="KW-0472">Membrane</keyword>
<dbReference type="Gene3D" id="3.40.228.10">
    <property type="entry name" value="Dimethylsulfoxide Reductase, domain 2"/>
    <property type="match status" value="2"/>
</dbReference>
<dbReference type="Pfam" id="PF00384">
    <property type="entry name" value="Molybdopterin"/>
    <property type="match status" value="1"/>
</dbReference>
<accession>A0A9W6C1R3</accession>
<dbReference type="Pfam" id="PF01568">
    <property type="entry name" value="Molydop_binding"/>
    <property type="match status" value="1"/>
</dbReference>
<name>A0A9W6C1R3_9CHLO</name>
<dbReference type="EMBL" id="BRXU01000058">
    <property type="protein sequence ID" value="GLC62103.1"/>
    <property type="molecule type" value="Genomic_DNA"/>
</dbReference>
<dbReference type="Gene3D" id="2.40.40.20">
    <property type="match status" value="1"/>
</dbReference>
<evidence type="ECO:0000256" key="9">
    <source>
        <dbReference type="ARBA" id="ARBA00022723"/>
    </source>
</evidence>
<dbReference type="GO" id="GO:0047111">
    <property type="term" value="F:formate dehydrogenase (cytochrome-c-553) activity"/>
    <property type="evidence" value="ECO:0007669"/>
    <property type="project" value="InterPro"/>
</dbReference>
<gene>
    <name evidence="19" type="primary">PLESTB003108</name>
    <name evidence="19" type="ORF">PLESTB_001841100</name>
</gene>
<evidence type="ECO:0000256" key="12">
    <source>
        <dbReference type="ARBA" id="ARBA00022989"/>
    </source>
</evidence>
<dbReference type="InterPro" id="IPR006657">
    <property type="entry name" value="MoPterin_dinucl-bd_dom"/>
</dbReference>
<dbReference type="SUPFAM" id="SSF50692">
    <property type="entry name" value="ADC-like"/>
    <property type="match status" value="1"/>
</dbReference>
<dbReference type="Pfam" id="PF13247">
    <property type="entry name" value="Fer4_11"/>
    <property type="match status" value="1"/>
</dbReference>
<dbReference type="Proteomes" id="UP001165080">
    <property type="component" value="Unassembled WGS sequence"/>
</dbReference>
<dbReference type="PANTHER" id="PTHR43598:SF1">
    <property type="entry name" value="FORMATE DEHYDROGENASE-O MAJOR SUBUNIT"/>
    <property type="match status" value="1"/>
</dbReference>
<sequence>MTNPWTDIKNTDLAIVMGGNAAEAHPCGFKWVTEAKAHRGAKLIVVDPRYTRTASVADYYAPIRPGTDIAFLMGVIRWCIENDKVQWDYVRNFTNASFLVREDFGWSDGLFTGYDEEKRDFNKESWDYQMGEDGFALTDPTLQDPRCVWNMLKQHVDVYTPEFVENITGTPRDKFLDICGMIGECSAVDRTMTSMYALGWTQHSKGAQNIRGMAMLQLILGNIGVRGGGMNALRGHSNIQGLTDIGLMSNLIPGYLNIPTEKEVDWQTYLSTREFTPLQPGQTSYWQNYPKFMVSFLKAMWGDAATAENDWAYEYLPKLDVPAYDILRMFELMNNDRVNLYFCQGFNPMLSIPDRGKVTAGLSKLKMLVVMDPLSTETSHFWENHGAHNEVDTASIQTEVLELPTTCFAEDEGALVNSGRWLQWHWPGATPPGEAKHDTWIMAQIWTRVRDLYRAEGGAFPDPIVNLSWDYADPGEPTPEELAREMNGRALAPVTDPATGAQILQAGQQVSGFGQLRDDGTTMAGCWIYAGSWTEDGNMMARRDNSDPDETGMFLNWAFAWPANRRVLYNRASADMAGQPWDATRPLIQWDGAKWGGYDVPDIAPTADPSTVGPFIMNQEGVSRLFSRGMMRDGPFPTHMEPFESPMANVFNARMRGNPVARVFESDVARLGTNDEFPFVATSYRLTEHFHYWTKHNRVNAALQPEFFVEISVQLAEERGITNGSRVRVFGKRGQVWAKAVVTRRLQPLICDGKPVHVVGIPLHWGFMGAAKKGWGPNSLTPFIGDANTDTPEFKAFLVNIEPATEEPAYFDARDVVRISATRNVPQPDRQLEKLAKLIDVSKCIGCKACQSACVEWNDTTPAVGENVGVYENPHDLTPDMFTLMRFAEWENPATNDLEWLIRKDGCMHCEDPGCLKACPAPGAIVQYSNGIVDFIHDNCIGCGYCVTGCPFDIPRISKTDHKSYKCTLCSDRVAVGQGPACAKACPTQAIVFGTKADMQAHAETRIEDLKSRGYENAGLYDPAGVGGTHVMYVLHHADKPGIYNDLPENPRISPVVEGWKGVTKTAGLAAIGLAAVGATLHGLFARGNEVEEHDIEAADKLVKGEDPDGGPTGGGHPVEVSRYRGFTRANHWVTAFSLIALALSGLALFDPSLYFLTGLFGGGQTTRWIHPIIGVVLFLSFALMFIQLWRLNMPKPEDTTWVAQIGDVVKGREENLPELGKYNAGQKFVFWGMSALIIVLIVTGVMIWQQVAGHLVSVPLRRIAVLVHALSAVAIILVFIMHVYAAIWTRGTLRAMTRGTVTGGWAWRHHRKWLREIASRDNKGPAE</sequence>
<dbReference type="InterPro" id="IPR006471">
    <property type="entry name" value="Formate_DH_gsu"/>
</dbReference>
<feature type="domain" description="4Fe-4S ferredoxin-type" evidence="18">
    <location>
        <begin position="898"/>
        <end position="930"/>
    </location>
</feature>
<dbReference type="Pfam" id="PF01292">
    <property type="entry name" value="Ni_hydr_CYTB"/>
    <property type="match status" value="1"/>
</dbReference>
<keyword evidence="20" id="KW-1185">Reference proteome</keyword>
<comment type="similarity">
    <text evidence="5">Belongs to the formate dehydrogenase gamma subunit family.</text>
</comment>
<evidence type="ECO:0000313" key="19">
    <source>
        <dbReference type="EMBL" id="GLC62103.1"/>
    </source>
</evidence>
<keyword evidence="9" id="KW-0479">Metal-binding</keyword>
<dbReference type="NCBIfam" id="TIGR01583">
    <property type="entry name" value="formate-DH-gamm"/>
    <property type="match status" value="1"/>
</dbReference>
<proteinExistence type="inferred from homology"/>
<feature type="transmembrane region" description="Helical" evidence="17">
    <location>
        <begin position="1229"/>
        <end position="1252"/>
    </location>
</feature>
<dbReference type="GO" id="GO:0015944">
    <property type="term" value="P:formate oxidation"/>
    <property type="evidence" value="ECO:0007669"/>
    <property type="project" value="InterPro"/>
</dbReference>
<dbReference type="InterPro" id="IPR017900">
    <property type="entry name" value="4Fe4S_Fe_S_CS"/>
</dbReference>
<dbReference type="GO" id="GO:0008863">
    <property type="term" value="F:formate dehydrogenase (NAD+) activity"/>
    <property type="evidence" value="ECO:0007669"/>
    <property type="project" value="InterPro"/>
</dbReference>
<evidence type="ECO:0000256" key="1">
    <source>
        <dbReference type="ARBA" id="ARBA00001966"/>
    </source>
</evidence>
<evidence type="ECO:0000256" key="5">
    <source>
        <dbReference type="ARBA" id="ARBA00010747"/>
    </source>
</evidence>
<dbReference type="SUPFAM" id="SSF81342">
    <property type="entry name" value="Transmembrane di-heme cytochromes"/>
    <property type="match status" value="1"/>
</dbReference>
<dbReference type="SUPFAM" id="SSF54862">
    <property type="entry name" value="4Fe-4S ferredoxins"/>
    <property type="match status" value="1"/>
</dbReference>
<dbReference type="SUPFAM" id="SSF53706">
    <property type="entry name" value="Formate dehydrogenase/DMSO reductase, domains 1-3"/>
    <property type="match status" value="1"/>
</dbReference>
<dbReference type="NCBIfam" id="TIGR01553">
    <property type="entry name" value="formate-DH-alph"/>
    <property type="match status" value="1"/>
</dbReference>
<dbReference type="InterPro" id="IPR006443">
    <property type="entry name" value="Formate-DH-alph_fdnG"/>
</dbReference>
<feature type="transmembrane region" description="Helical" evidence="17">
    <location>
        <begin position="1133"/>
        <end position="1157"/>
    </location>
</feature>
<dbReference type="GO" id="GO:0051539">
    <property type="term" value="F:4 iron, 4 sulfur cluster binding"/>
    <property type="evidence" value="ECO:0007669"/>
    <property type="project" value="UniProtKB-KW"/>
</dbReference>
<dbReference type="PANTHER" id="PTHR43598">
    <property type="entry name" value="TUNGSTEN-CONTAINING FORMYLMETHANOFURAN DEHYDROGENASE 2 SUBUNIT B"/>
    <property type="match status" value="1"/>
</dbReference>
<comment type="similarity">
    <text evidence="4">Belongs to the prokaryotic molybdopterin-containing oxidoreductase family.</text>
</comment>
<evidence type="ECO:0000259" key="18">
    <source>
        <dbReference type="PROSITE" id="PS51379"/>
    </source>
</evidence>
<reference evidence="19 20" key="1">
    <citation type="journal article" date="2023" name="Commun. Biol.">
        <title>Reorganization of the ancestral sex-determining regions during the evolution of trioecy in Pleodorina starrii.</title>
        <authorList>
            <person name="Takahashi K."/>
            <person name="Suzuki S."/>
            <person name="Kawai-Toyooka H."/>
            <person name="Yamamoto K."/>
            <person name="Hamaji T."/>
            <person name="Ootsuki R."/>
            <person name="Yamaguchi H."/>
            <person name="Kawachi M."/>
            <person name="Higashiyama T."/>
            <person name="Nozaki H."/>
        </authorList>
    </citation>
    <scope>NUCLEOTIDE SEQUENCE [LARGE SCALE GENOMIC DNA]</scope>
    <source>
        <strain evidence="19 20">NIES-4479</strain>
    </source>
</reference>
<keyword evidence="14" id="KW-0408">Iron</keyword>
<comment type="subcellular location">
    <subcellularLocation>
        <location evidence="3">Cell membrane</location>
        <topology evidence="3">Multi-pass membrane protein</topology>
    </subcellularLocation>
    <subcellularLocation>
        <location evidence="2">Periplasm</location>
    </subcellularLocation>
</comment>
<evidence type="ECO:0000256" key="14">
    <source>
        <dbReference type="ARBA" id="ARBA00023004"/>
    </source>
</evidence>
<dbReference type="FunFam" id="3.40.228.10:FF:000009">
    <property type="entry name" value="Formate dehydrogenase, alpha subunit, selenocysteine-containing"/>
    <property type="match status" value="1"/>
</dbReference>
<feature type="domain" description="4Fe-4S ferredoxin-type" evidence="18">
    <location>
        <begin position="931"/>
        <end position="960"/>
    </location>
</feature>
<dbReference type="InterPro" id="IPR006470">
    <property type="entry name" value="Formate_DH_bsu_Proteobacteria"/>
</dbReference>
<evidence type="ECO:0000256" key="10">
    <source>
        <dbReference type="ARBA" id="ARBA00022729"/>
    </source>
</evidence>
<comment type="cofactor">
    <cofactor evidence="1">
        <name>[4Fe-4S] cluster</name>
        <dbReference type="ChEBI" id="CHEBI:49883"/>
    </cofactor>
</comment>
<evidence type="ECO:0000256" key="11">
    <source>
        <dbReference type="ARBA" id="ARBA00022764"/>
    </source>
</evidence>
<dbReference type="GO" id="GO:0030151">
    <property type="term" value="F:molybdenum ion binding"/>
    <property type="evidence" value="ECO:0007669"/>
    <property type="project" value="TreeGrafter"/>
</dbReference>
<dbReference type="InterPro" id="IPR017896">
    <property type="entry name" value="4Fe4S_Fe-S-bd"/>
</dbReference>
<dbReference type="GO" id="GO:0022904">
    <property type="term" value="P:respiratory electron transport chain"/>
    <property type="evidence" value="ECO:0007669"/>
    <property type="project" value="InterPro"/>
</dbReference>
<dbReference type="PROSITE" id="PS51379">
    <property type="entry name" value="4FE4S_FER_2"/>
    <property type="match status" value="3"/>
</dbReference>
<keyword evidence="15" id="KW-0411">Iron-sulfur</keyword>
<keyword evidence="10" id="KW-0732">Signal</keyword>
<feature type="domain" description="4Fe-4S ferredoxin-type" evidence="18">
    <location>
        <begin position="835"/>
        <end position="854"/>
    </location>
</feature>
<evidence type="ECO:0000256" key="13">
    <source>
        <dbReference type="ARBA" id="ARBA00023002"/>
    </source>
</evidence>
<dbReference type="GO" id="GO:0009326">
    <property type="term" value="C:formate dehydrogenase complex"/>
    <property type="evidence" value="ECO:0007669"/>
    <property type="project" value="InterPro"/>
</dbReference>
<comment type="caution">
    <text evidence="19">The sequence shown here is derived from an EMBL/GenBank/DDBJ whole genome shotgun (WGS) entry which is preliminary data.</text>
</comment>
<dbReference type="FunFam" id="3.40.50.740:FF:000007">
    <property type="entry name" value="Formate dehydrogenase, alpha subunit, selenocysteine-containing"/>
    <property type="match status" value="1"/>
</dbReference>
<dbReference type="Pfam" id="PF09163">
    <property type="entry name" value="Form-deh_trans"/>
    <property type="match status" value="1"/>
</dbReference>
<dbReference type="InterPro" id="IPR006656">
    <property type="entry name" value="Mopterin_OxRdtase"/>
</dbReference>
<organism evidence="19 20">
    <name type="scientific">Pleodorina starrii</name>
    <dbReference type="NCBI Taxonomy" id="330485"/>
    <lineage>
        <taxon>Eukaryota</taxon>
        <taxon>Viridiplantae</taxon>
        <taxon>Chlorophyta</taxon>
        <taxon>core chlorophytes</taxon>
        <taxon>Chlorophyceae</taxon>
        <taxon>CS clade</taxon>
        <taxon>Chlamydomonadales</taxon>
        <taxon>Volvocaceae</taxon>
        <taxon>Pleodorina</taxon>
    </lineage>
</organism>
<dbReference type="InterPro" id="IPR011577">
    <property type="entry name" value="Cyt_b561_bac/Ni-Hgenase"/>
</dbReference>
<feature type="transmembrane region" description="Helical" evidence="17">
    <location>
        <begin position="1264"/>
        <end position="1289"/>
    </location>
</feature>
<evidence type="ECO:0000256" key="15">
    <source>
        <dbReference type="ARBA" id="ARBA00023014"/>
    </source>
</evidence>
<dbReference type="GO" id="GO:0005886">
    <property type="term" value="C:plasma membrane"/>
    <property type="evidence" value="ECO:0007669"/>
    <property type="project" value="UniProtKB-SubCell"/>
</dbReference>
<dbReference type="PROSITE" id="PS00198">
    <property type="entry name" value="4FE4S_FER_1"/>
    <property type="match status" value="1"/>
</dbReference>
<feature type="transmembrane region" description="Helical" evidence="17">
    <location>
        <begin position="1067"/>
        <end position="1086"/>
    </location>
</feature>
<evidence type="ECO:0000313" key="20">
    <source>
        <dbReference type="Proteomes" id="UP001165080"/>
    </source>
</evidence>
<evidence type="ECO:0000256" key="6">
    <source>
        <dbReference type="ARBA" id="ARBA00022475"/>
    </source>
</evidence>
<evidence type="ECO:0000256" key="3">
    <source>
        <dbReference type="ARBA" id="ARBA00004651"/>
    </source>
</evidence>
<evidence type="ECO:0000256" key="2">
    <source>
        <dbReference type="ARBA" id="ARBA00004418"/>
    </source>
</evidence>
<dbReference type="CDD" id="cd10558">
    <property type="entry name" value="FDH-N"/>
    <property type="match status" value="1"/>
</dbReference>
<evidence type="ECO:0000256" key="7">
    <source>
        <dbReference type="ARBA" id="ARBA00022485"/>
    </source>
</evidence>
<keyword evidence="12 17" id="KW-1133">Transmembrane helix</keyword>
<dbReference type="Gene3D" id="1.20.950.20">
    <property type="entry name" value="Transmembrane di-heme cytochromes, Chain C"/>
    <property type="match status" value="1"/>
</dbReference>
<evidence type="ECO:0000256" key="17">
    <source>
        <dbReference type="SAM" id="Phobius"/>
    </source>
</evidence>
<evidence type="ECO:0000256" key="8">
    <source>
        <dbReference type="ARBA" id="ARBA00022692"/>
    </source>
</evidence>
<feature type="transmembrane region" description="Helical" evidence="17">
    <location>
        <begin position="1169"/>
        <end position="1187"/>
    </location>
</feature>